<dbReference type="OrthoDB" id="7553547at2759"/>
<dbReference type="EMBL" id="CR382136">
    <property type="protein sequence ID" value="CAG86866.2"/>
    <property type="molecule type" value="Genomic_DNA"/>
</dbReference>
<dbReference type="Gene3D" id="1.20.58.130">
    <property type="match status" value="1"/>
</dbReference>
<organism evidence="4 5">
    <name type="scientific">Debaryomyces hansenii (strain ATCC 36239 / CBS 767 / BCRC 21394 / JCM 1990 / NBRC 0083 / IGC 2968)</name>
    <name type="common">Yeast</name>
    <name type="synonym">Torulaspora hansenii</name>
    <dbReference type="NCBI Taxonomy" id="284592"/>
    <lineage>
        <taxon>Eukaryota</taxon>
        <taxon>Fungi</taxon>
        <taxon>Dikarya</taxon>
        <taxon>Ascomycota</taxon>
        <taxon>Saccharomycotina</taxon>
        <taxon>Pichiomycetes</taxon>
        <taxon>Debaryomycetaceae</taxon>
        <taxon>Debaryomyces</taxon>
    </lineage>
</organism>
<comment type="similarity">
    <text evidence="1">Belongs to the UPF0612 family.</text>
</comment>
<keyword evidence="5" id="KW-1185">Reference proteome</keyword>
<evidence type="ECO:0000256" key="1">
    <source>
        <dbReference type="ARBA" id="ARBA00005788"/>
    </source>
</evidence>
<dbReference type="SUPFAM" id="SSF58100">
    <property type="entry name" value="Bacterial hemolysins"/>
    <property type="match status" value="1"/>
</dbReference>
<feature type="domain" description="Mug135-like C-terminal" evidence="3">
    <location>
        <begin position="173"/>
        <end position="231"/>
    </location>
</feature>
<accession>Q6BSU8</accession>
<name>Q6BSU8_DEBHA</name>
<gene>
    <name evidence="4" type="ordered locus">DEHA2D06116g</name>
</gene>
<proteinExistence type="inferred from homology"/>
<evidence type="ECO:0000259" key="3">
    <source>
        <dbReference type="Pfam" id="PF08593"/>
    </source>
</evidence>
<dbReference type="InterPro" id="IPR013902">
    <property type="entry name" value="Mug135-like_C"/>
</dbReference>
<dbReference type="VEuPathDB" id="FungiDB:DEHA2D06116g"/>
<evidence type="ECO:0000313" key="5">
    <source>
        <dbReference type="Proteomes" id="UP000000599"/>
    </source>
</evidence>
<evidence type="ECO:0000256" key="2">
    <source>
        <dbReference type="SAM" id="Coils"/>
    </source>
</evidence>
<dbReference type="RefSeq" id="XP_458722.2">
    <property type="nucleotide sequence ID" value="XM_458722.1"/>
</dbReference>
<sequence length="243" mass="28080">MVATTGYKTRKLITFSSSMGHKLNDISSNVERMNEYLFLNPDGTRSAHEQAPDLGNGVLNQMMTYIVRISNSLEEFKNDMREFKDEMEEFIDEMGEFKDEMGEFKDEMGEFKDEMGEFKDEMGEFKDEMKEFRIETNRRLANLEMSNKNLSSRFDNQFKGRGGNRNSPDAYDPISNSDYRTLADAGVSPLTSLAQIEQLTRGLNSYLEFYKLSTTGSVQDKRERLIRYIGANAEPERTYGRKI</sequence>
<keyword evidence="2" id="KW-0175">Coiled coil</keyword>
<evidence type="ECO:0000313" key="4">
    <source>
        <dbReference type="EMBL" id="CAG86866.2"/>
    </source>
</evidence>
<dbReference type="Pfam" id="PF08593">
    <property type="entry name" value="Mug135_C"/>
    <property type="match status" value="1"/>
</dbReference>
<protein>
    <submittedName>
        <fullName evidence="4">DEHA2D06116p</fullName>
    </submittedName>
</protein>
<feature type="coiled-coil region" evidence="2">
    <location>
        <begin position="66"/>
        <end position="153"/>
    </location>
</feature>
<reference evidence="4 5" key="1">
    <citation type="journal article" date="2004" name="Nature">
        <title>Genome evolution in yeasts.</title>
        <authorList>
            <consortium name="Genolevures"/>
            <person name="Dujon B."/>
            <person name="Sherman D."/>
            <person name="Fischer G."/>
            <person name="Durrens P."/>
            <person name="Casaregola S."/>
            <person name="Lafontaine I."/>
            <person name="de Montigny J."/>
            <person name="Marck C."/>
            <person name="Neuveglise C."/>
            <person name="Talla E."/>
            <person name="Goffard N."/>
            <person name="Frangeul L."/>
            <person name="Aigle M."/>
            <person name="Anthouard V."/>
            <person name="Babour A."/>
            <person name="Barbe V."/>
            <person name="Barnay S."/>
            <person name="Blanchin S."/>
            <person name="Beckerich J.M."/>
            <person name="Beyne E."/>
            <person name="Bleykasten C."/>
            <person name="Boisrame A."/>
            <person name="Boyer J."/>
            <person name="Cattolico L."/>
            <person name="Confanioleri F."/>
            <person name="de Daruvar A."/>
            <person name="Despons L."/>
            <person name="Fabre E."/>
            <person name="Fairhead C."/>
            <person name="Ferry-Dumazet H."/>
            <person name="Groppi A."/>
            <person name="Hantraye F."/>
            <person name="Hennequin C."/>
            <person name="Jauniaux N."/>
            <person name="Joyet P."/>
            <person name="Kachouri R."/>
            <person name="Kerrest A."/>
            <person name="Koszul R."/>
            <person name="Lemaire M."/>
            <person name="Lesur I."/>
            <person name="Ma L."/>
            <person name="Muller H."/>
            <person name="Nicaud J.M."/>
            <person name="Nikolski M."/>
            <person name="Oztas S."/>
            <person name="Ozier-Kalogeropoulos O."/>
            <person name="Pellenz S."/>
            <person name="Potier S."/>
            <person name="Richard G.F."/>
            <person name="Straub M.L."/>
            <person name="Suleau A."/>
            <person name="Swennene D."/>
            <person name="Tekaia F."/>
            <person name="Wesolowski-Louvel M."/>
            <person name="Westhof E."/>
            <person name="Wirth B."/>
            <person name="Zeniou-Meyer M."/>
            <person name="Zivanovic I."/>
            <person name="Bolotin-Fukuhara M."/>
            <person name="Thierry A."/>
            <person name="Bouchier C."/>
            <person name="Caudron B."/>
            <person name="Scarpelli C."/>
            <person name="Gaillardin C."/>
            <person name="Weissenbach J."/>
            <person name="Wincker P."/>
            <person name="Souciet J.L."/>
        </authorList>
    </citation>
    <scope>NUCLEOTIDE SEQUENCE [LARGE SCALE GENOMIC DNA]</scope>
    <source>
        <strain evidence="5">ATCC 36239 / CBS 767 / BCRC 21394 / JCM 1990 / NBRC 0083 / IGC 2968</strain>
    </source>
</reference>
<dbReference type="InParanoid" id="Q6BSU8"/>
<dbReference type="KEGG" id="dha:DEHA2D06116g"/>
<dbReference type="Proteomes" id="UP000000599">
    <property type="component" value="Chromosome D"/>
</dbReference>
<dbReference type="AlphaFoldDB" id="Q6BSU8"/>
<dbReference type="HOGENOM" id="CLU_1142572_0_0_1"/>
<dbReference type="GeneID" id="2901641"/>